<dbReference type="InterPro" id="IPR036264">
    <property type="entry name" value="Bact_exopeptidase_dim_dom"/>
</dbReference>
<dbReference type="GO" id="GO:0016813">
    <property type="term" value="F:hydrolase activity, acting on carbon-nitrogen (but not peptide) bonds, in linear amidines"/>
    <property type="evidence" value="ECO:0007669"/>
    <property type="project" value="InterPro"/>
</dbReference>
<dbReference type="HOGENOM" id="CLU_024588_6_0_11"/>
<dbReference type="PIRSF" id="PIRSF001235">
    <property type="entry name" value="Amidase_carbamoylase"/>
    <property type="match status" value="1"/>
</dbReference>
<feature type="binding site" evidence="3">
    <location>
        <position position="384"/>
    </location>
    <ligand>
        <name>Zn(2+)</name>
        <dbReference type="ChEBI" id="CHEBI:29105"/>
        <label>2</label>
    </ligand>
</feature>
<dbReference type="CDD" id="cd03884">
    <property type="entry name" value="M20_bAS"/>
    <property type="match status" value="1"/>
</dbReference>
<evidence type="ECO:0000256" key="2">
    <source>
        <dbReference type="ARBA" id="ARBA00022801"/>
    </source>
</evidence>
<dbReference type="PANTHER" id="PTHR32494">
    <property type="entry name" value="ALLANTOATE DEIMINASE-RELATED"/>
    <property type="match status" value="1"/>
</dbReference>
<keyword evidence="3" id="KW-0862">Zinc</keyword>
<dbReference type="STRING" id="679197.HMPREF9336_03257"/>
<dbReference type="NCBIfam" id="NF006772">
    <property type="entry name" value="PRK09290.2-1"/>
    <property type="match status" value="1"/>
</dbReference>
<comment type="caution">
    <text evidence="4">The sequence shown here is derived from an EMBL/GenBank/DDBJ whole genome shotgun (WGS) entry which is preliminary data.</text>
</comment>
<evidence type="ECO:0000313" key="5">
    <source>
        <dbReference type="Proteomes" id="UP000004816"/>
    </source>
</evidence>
<feature type="binding site" evidence="3">
    <location>
        <position position="191"/>
    </location>
    <ligand>
        <name>Zn(2+)</name>
        <dbReference type="ChEBI" id="CHEBI:29105"/>
        <label>1</label>
    </ligand>
</feature>
<feature type="binding site" evidence="3">
    <location>
        <position position="92"/>
    </location>
    <ligand>
        <name>Zn(2+)</name>
        <dbReference type="ChEBI" id="CHEBI:29105"/>
        <label>1</label>
    </ligand>
</feature>
<dbReference type="SUPFAM" id="SSF55031">
    <property type="entry name" value="Bacterial exopeptidase dimerisation domain"/>
    <property type="match status" value="1"/>
</dbReference>
<evidence type="ECO:0000313" key="4">
    <source>
        <dbReference type="EMBL" id="EFV11923.1"/>
    </source>
</evidence>
<comment type="similarity">
    <text evidence="1">Belongs to the peptidase M20 family.</text>
</comment>
<protein>
    <submittedName>
        <fullName evidence="4">Hydantoinase/carbamoylase family amidase</fullName>
    </submittedName>
</protein>
<dbReference type="RefSeq" id="WP_007472117.1">
    <property type="nucleotide sequence ID" value="NZ_KI391953.1"/>
</dbReference>
<reference evidence="4 5" key="1">
    <citation type="journal article" date="2011" name="Stand. Genomic Sci.">
        <title>High quality draft genome sequence of Segniliparus rugosus CDC 945(T)= (ATCC BAA-974(T)).</title>
        <authorList>
            <person name="Earl A.M."/>
            <person name="Desjardins C.A."/>
            <person name="Fitzgerald M.G."/>
            <person name="Arachchi H.M."/>
            <person name="Zeng Q."/>
            <person name="Mehta T."/>
            <person name="Griggs A."/>
            <person name="Birren B.W."/>
            <person name="Toney N.C."/>
            <person name="Carr J."/>
            <person name="Posey J."/>
            <person name="Butler W.R."/>
        </authorList>
    </citation>
    <scope>NUCLEOTIDE SEQUENCE [LARGE SCALE GENOMIC DNA]</scope>
    <source>
        <strain evidence="5">ATCC BAA-974 / DSM 45345 / CCUG 50838 / CIP 108380 / JCM 13579 / CDC 945</strain>
    </source>
</reference>
<evidence type="ECO:0000256" key="3">
    <source>
        <dbReference type="PIRSR" id="PIRSR001235-1"/>
    </source>
</evidence>
<accession>E5XUT5</accession>
<name>E5XUT5_SEGRC</name>
<feature type="binding site" evidence="3">
    <location>
        <position position="92"/>
    </location>
    <ligand>
        <name>Zn(2+)</name>
        <dbReference type="ChEBI" id="CHEBI:29105"/>
        <label>2</label>
    </ligand>
</feature>
<sequence>MPTPQIDQAFLEDFRALSAFGATPAGGVDRQAATAADGAQRHWFAGWLAERGFSVRYDKIGNQFGLLDLVPGAPYVFVGSHLDSQPLGGRFDGAYGVLAGAHAAWRLAQRWQADGTEPKYNLAVVNWFNEEGCRFRPSLMGSGVLTGKFDLEATLAIADEAGTTVAAALAAIGTIDPEGEAPEPAAYAEIHIEQGPELEREGLAIGVVDATWAAKKFELLVRGEQSHTGSTPMEFRHDALLGAALVIAAVRDQADRHADVPLHACVSYLTLEPNSPVTTAREVRLHVDSRCADERVLEQAKADLFAAFAQIEERARVKIEQVAAHEWGNLAYQPEGVKLALDVVDGLGLPRRTIMTVAGHDSTNMKDLVPTIMLFIPSVDGISHNEREYTEDKDLLAGLRVLTEALARMAQGELDGAKPAGPGL</sequence>
<dbReference type="PANTHER" id="PTHR32494:SF5">
    <property type="entry name" value="ALLANTOATE AMIDOHYDROLASE"/>
    <property type="match status" value="1"/>
</dbReference>
<gene>
    <name evidence="4" type="ORF">HMPREF9336_03257</name>
</gene>
<feature type="binding site" evidence="3">
    <location>
        <position position="131"/>
    </location>
    <ligand>
        <name>Zn(2+)</name>
        <dbReference type="ChEBI" id="CHEBI:29105"/>
        <label>2</label>
    </ligand>
</feature>
<comment type="cofactor">
    <cofactor evidence="3">
        <name>Zn(2+)</name>
        <dbReference type="ChEBI" id="CHEBI:29105"/>
    </cofactor>
    <text evidence="3">Binds 2 Zn(2+) ions per subunit.</text>
</comment>
<dbReference type="EMBL" id="ACZI02000001">
    <property type="protein sequence ID" value="EFV11923.1"/>
    <property type="molecule type" value="Genomic_DNA"/>
</dbReference>
<evidence type="ECO:0000256" key="1">
    <source>
        <dbReference type="ARBA" id="ARBA00006153"/>
    </source>
</evidence>
<dbReference type="Proteomes" id="UP000004816">
    <property type="component" value="Unassembled WGS sequence"/>
</dbReference>
<organism evidence="4 5">
    <name type="scientific">Segniliparus rugosus (strain ATCC BAA-974 / DSM 45345 / CCUG 50838 / CIP 108380 / JCM 13579 / CDC 945)</name>
    <dbReference type="NCBI Taxonomy" id="679197"/>
    <lineage>
        <taxon>Bacteria</taxon>
        <taxon>Bacillati</taxon>
        <taxon>Actinomycetota</taxon>
        <taxon>Actinomycetes</taxon>
        <taxon>Mycobacteriales</taxon>
        <taxon>Segniliparaceae</taxon>
        <taxon>Segniliparus</taxon>
    </lineage>
</organism>
<dbReference type="InterPro" id="IPR010158">
    <property type="entry name" value="Amidase_Cbmase"/>
</dbReference>
<dbReference type="AlphaFoldDB" id="E5XUT5"/>
<feature type="binding site" evidence="3">
    <location>
        <position position="81"/>
    </location>
    <ligand>
        <name>Zn(2+)</name>
        <dbReference type="ChEBI" id="CHEBI:29105"/>
        <label>1</label>
    </ligand>
</feature>
<dbReference type="Gene3D" id="3.30.70.360">
    <property type="match status" value="1"/>
</dbReference>
<dbReference type="GO" id="GO:0046872">
    <property type="term" value="F:metal ion binding"/>
    <property type="evidence" value="ECO:0007669"/>
    <property type="project" value="UniProtKB-KW"/>
</dbReference>
<dbReference type="InterPro" id="IPR002933">
    <property type="entry name" value="Peptidase_M20"/>
</dbReference>
<keyword evidence="3" id="KW-0479">Metal-binding</keyword>
<proteinExistence type="inferred from homology"/>
<keyword evidence="2" id="KW-0378">Hydrolase</keyword>
<dbReference type="OrthoDB" id="9808195at2"/>
<keyword evidence="5" id="KW-1185">Reference proteome</keyword>
<dbReference type="Gene3D" id="3.40.630.10">
    <property type="entry name" value="Zn peptidases"/>
    <property type="match status" value="1"/>
</dbReference>
<dbReference type="NCBIfam" id="TIGR01879">
    <property type="entry name" value="hydantase"/>
    <property type="match status" value="1"/>
</dbReference>
<dbReference type="eggNOG" id="COG0624">
    <property type="taxonomic scope" value="Bacteria"/>
</dbReference>
<dbReference type="SUPFAM" id="SSF53187">
    <property type="entry name" value="Zn-dependent exopeptidases"/>
    <property type="match status" value="1"/>
</dbReference>
<dbReference type="Pfam" id="PF01546">
    <property type="entry name" value="Peptidase_M20"/>
    <property type="match status" value="1"/>
</dbReference>